<sequence length="48" mass="4964">MRIPPIRYCTDNGAMIAALGSAAVRRGLAPSSLGYGVDSSMPLTRVVA</sequence>
<protein>
    <recommendedName>
        <fullName evidence="3">Gcp-like domain-containing protein</fullName>
    </recommendedName>
</protein>
<keyword evidence="2" id="KW-1185">Reference proteome</keyword>
<gene>
    <name evidence="1" type="ORF">GCM10025876_24800</name>
</gene>
<evidence type="ECO:0000313" key="2">
    <source>
        <dbReference type="Proteomes" id="UP001157125"/>
    </source>
</evidence>
<evidence type="ECO:0008006" key="3">
    <source>
        <dbReference type="Google" id="ProtNLM"/>
    </source>
</evidence>
<comment type="caution">
    <text evidence="1">The sequence shown here is derived from an EMBL/GenBank/DDBJ whole genome shotgun (WGS) entry which is preliminary data.</text>
</comment>
<dbReference type="Proteomes" id="UP001157125">
    <property type="component" value="Unassembled WGS sequence"/>
</dbReference>
<evidence type="ECO:0000313" key="1">
    <source>
        <dbReference type="EMBL" id="GMA36276.1"/>
    </source>
</evidence>
<reference evidence="2" key="1">
    <citation type="journal article" date="2019" name="Int. J. Syst. Evol. Microbiol.">
        <title>The Global Catalogue of Microorganisms (GCM) 10K type strain sequencing project: providing services to taxonomists for standard genome sequencing and annotation.</title>
        <authorList>
            <consortium name="The Broad Institute Genomics Platform"/>
            <consortium name="The Broad Institute Genome Sequencing Center for Infectious Disease"/>
            <person name="Wu L."/>
            <person name="Ma J."/>
        </authorList>
    </citation>
    <scope>NUCLEOTIDE SEQUENCE [LARGE SCALE GENOMIC DNA]</scope>
    <source>
        <strain evidence="2">NBRC 112299</strain>
    </source>
</reference>
<dbReference type="EMBL" id="BSUN01000001">
    <property type="protein sequence ID" value="GMA36276.1"/>
    <property type="molecule type" value="Genomic_DNA"/>
</dbReference>
<name>A0ABQ6IFS5_9MICO</name>
<organism evidence="1 2">
    <name type="scientific">Demequina litorisediminis</name>
    <dbReference type="NCBI Taxonomy" id="1849022"/>
    <lineage>
        <taxon>Bacteria</taxon>
        <taxon>Bacillati</taxon>
        <taxon>Actinomycetota</taxon>
        <taxon>Actinomycetes</taxon>
        <taxon>Micrococcales</taxon>
        <taxon>Demequinaceae</taxon>
        <taxon>Demequina</taxon>
    </lineage>
</organism>
<accession>A0ABQ6IFS5</accession>
<proteinExistence type="predicted"/>